<evidence type="ECO:0000256" key="2">
    <source>
        <dbReference type="ARBA" id="ARBA00023015"/>
    </source>
</evidence>
<accession>A0A1H0HU87</accession>
<dbReference type="Gene3D" id="3.40.190.290">
    <property type="match status" value="1"/>
</dbReference>
<dbReference type="RefSeq" id="WP_090673148.1">
    <property type="nucleotide sequence ID" value="NZ_FNIT01000004.1"/>
</dbReference>
<dbReference type="AlphaFoldDB" id="A0A1H0HU87"/>
<dbReference type="PANTHER" id="PTHR30537:SF3">
    <property type="entry name" value="TRANSCRIPTIONAL REGULATORY PROTEIN"/>
    <property type="match status" value="1"/>
</dbReference>
<keyword evidence="7" id="KW-1185">Reference proteome</keyword>
<feature type="domain" description="HTH lysR-type" evidence="5">
    <location>
        <begin position="5"/>
        <end position="62"/>
    </location>
</feature>
<reference evidence="6 7" key="1">
    <citation type="submission" date="2016-10" db="EMBL/GenBank/DDBJ databases">
        <authorList>
            <person name="de Groot N.N."/>
        </authorList>
    </citation>
    <scope>NUCLEOTIDE SEQUENCE [LARGE SCALE GENOMIC DNA]</scope>
    <source>
        <strain evidence="7">L7-484,KACC 16230,DSM 25025</strain>
    </source>
</reference>
<evidence type="ECO:0000313" key="6">
    <source>
        <dbReference type="EMBL" id="SDO22321.1"/>
    </source>
</evidence>
<dbReference type="PRINTS" id="PR00039">
    <property type="entry name" value="HTHLYSR"/>
</dbReference>
<comment type="similarity">
    <text evidence="1">Belongs to the LysR transcriptional regulatory family.</text>
</comment>
<dbReference type="PANTHER" id="PTHR30537">
    <property type="entry name" value="HTH-TYPE TRANSCRIPTIONAL REGULATOR"/>
    <property type="match status" value="1"/>
</dbReference>
<dbReference type="STRING" id="1166073.SAMN05192530_104269"/>
<dbReference type="GO" id="GO:0043565">
    <property type="term" value="F:sequence-specific DNA binding"/>
    <property type="evidence" value="ECO:0007669"/>
    <property type="project" value="TreeGrafter"/>
</dbReference>
<name>A0A1H0HU87_9HYPH</name>
<dbReference type="EMBL" id="FNIT01000004">
    <property type="protein sequence ID" value="SDO22321.1"/>
    <property type="molecule type" value="Genomic_DNA"/>
</dbReference>
<keyword evidence="4" id="KW-0804">Transcription</keyword>
<dbReference type="Gene3D" id="1.10.10.10">
    <property type="entry name" value="Winged helix-like DNA-binding domain superfamily/Winged helix DNA-binding domain"/>
    <property type="match status" value="1"/>
</dbReference>
<dbReference type="Proteomes" id="UP000198793">
    <property type="component" value="Unassembled WGS sequence"/>
</dbReference>
<dbReference type="Pfam" id="PF00126">
    <property type="entry name" value="HTH_1"/>
    <property type="match status" value="1"/>
</dbReference>
<dbReference type="PROSITE" id="PS50931">
    <property type="entry name" value="HTH_LYSR"/>
    <property type="match status" value="1"/>
</dbReference>
<dbReference type="InterPro" id="IPR036390">
    <property type="entry name" value="WH_DNA-bd_sf"/>
</dbReference>
<dbReference type="InterPro" id="IPR036388">
    <property type="entry name" value="WH-like_DNA-bd_sf"/>
</dbReference>
<dbReference type="InterPro" id="IPR005119">
    <property type="entry name" value="LysR_subst-bd"/>
</dbReference>
<dbReference type="InterPro" id="IPR000847">
    <property type="entry name" value="LysR_HTH_N"/>
</dbReference>
<dbReference type="SUPFAM" id="SSF53850">
    <property type="entry name" value="Periplasmic binding protein-like II"/>
    <property type="match status" value="1"/>
</dbReference>
<dbReference type="GO" id="GO:0006351">
    <property type="term" value="P:DNA-templated transcription"/>
    <property type="evidence" value="ECO:0007669"/>
    <property type="project" value="TreeGrafter"/>
</dbReference>
<evidence type="ECO:0000256" key="1">
    <source>
        <dbReference type="ARBA" id="ARBA00009437"/>
    </source>
</evidence>
<proteinExistence type="inferred from homology"/>
<dbReference type="SUPFAM" id="SSF46785">
    <property type="entry name" value="Winged helix' DNA-binding domain"/>
    <property type="match status" value="1"/>
</dbReference>
<protein>
    <submittedName>
        <fullName evidence="6">DNA-binding transcriptional regulator, LysR family</fullName>
    </submittedName>
</protein>
<sequence length="294" mass="31629">MNSEPSWDLYRSFAAVIDEGSLSAAARRLGLTQPSVSRHVELLEQAVGGTLFVRSQRGLSPTDRALALAPHAREMLAIAAALRRTASADPGAVEGTVRITASEVMALERLPPVLADLRRRHPGLAIELVSSNALDDLLQRRADIALRMVEPVQKALLARRLGNVALGLHARRDYLEHRGTPRTLADLAGHDLIGPDTDAPGTRAMLDLLPGLRRENFALRTDSHVAHLAAIRAGFGIGVCQVALAAPHPDLVRVLPDAFAPALPLWLAMHEDLRGVSRCRAVFDALAAAFTSRS</sequence>
<keyword evidence="3 6" id="KW-0238">DNA-binding</keyword>
<dbReference type="Pfam" id="PF03466">
    <property type="entry name" value="LysR_substrate"/>
    <property type="match status" value="1"/>
</dbReference>
<evidence type="ECO:0000313" key="7">
    <source>
        <dbReference type="Proteomes" id="UP000198793"/>
    </source>
</evidence>
<organism evidence="6 7">
    <name type="scientific">Aureimonas jatrophae</name>
    <dbReference type="NCBI Taxonomy" id="1166073"/>
    <lineage>
        <taxon>Bacteria</taxon>
        <taxon>Pseudomonadati</taxon>
        <taxon>Pseudomonadota</taxon>
        <taxon>Alphaproteobacteria</taxon>
        <taxon>Hyphomicrobiales</taxon>
        <taxon>Aurantimonadaceae</taxon>
        <taxon>Aureimonas</taxon>
    </lineage>
</organism>
<evidence type="ECO:0000256" key="3">
    <source>
        <dbReference type="ARBA" id="ARBA00023125"/>
    </source>
</evidence>
<dbReference type="OrthoDB" id="8339333at2"/>
<evidence type="ECO:0000256" key="4">
    <source>
        <dbReference type="ARBA" id="ARBA00023163"/>
    </source>
</evidence>
<keyword evidence="2" id="KW-0805">Transcription regulation</keyword>
<dbReference type="GO" id="GO:0003700">
    <property type="term" value="F:DNA-binding transcription factor activity"/>
    <property type="evidence" value="ECO:0007669"/>
    <property type="project" value="InterPro"/>
</dbReference>
<dbReference type="InterPro" id="IPR058163">
    <property type="entry name" value="LysR-type_TF_proteobact-type"/>
</dbReference>
<evidence type="ECO:0000259" key="5">
    <source>
        <dbReference type="PROSITE" id="PS50931"/>
    </source>
</evidence>
<gene>
    <name evidence="6" type="ORF">SAMN05192530_104269</name>
</gene>